<dbReference type="OrthoDB" id="8347407at2"/>
<dbReference type="InterPro" id="IPR050275">
    <property type="entry name" value="PGM_Phosphatase"/>
</dbReference>
<dbReference type="SUPFAM" id="SSF53254">
    <property type="entry name" value="Phosphoglycerate mutase-like"/>
    <property type="match status" value="1"/>
</dbReference>
<dbReference type="STRING" id="314256.OG2516_07782"/>
<reference evidence="1 2" key="1">
    <citation type="journal article" date="2010" name="J. Bacteriol.">
        <title>Genome sequences of Oceanicola granulosus HTCC2516(T) and Oceanicola batsensis HTCC2597(TDelta).</title>
        <authorList>
            <person name="Thrash J.C."/>
            <person name="Cho J.C."/>
            <person name="Vergin K.L."/>
            <person name="Giovannoni S.J."/>
        </authorList>
    </citation>
    <scope>NUCLEOTIDE SEQUENCE [LARGE SCALE GENOMIC DNA]</scope>
    <source>
        <strain evidence="2">ATCC BAA-861 / DSM 15982 / KCTC 12143 / HTCC2516</strain>
    </source>
</reference>
<dbReference type="AlphaFoldDB" id="Q2CI98"/>
<dbReference type="EMBL" id="AAOT01000004">
    <property type="protein sequence ID" value="EAR52360.1"/>
    <property type="molecule type" value="Genomic_DNA"/>
</dbReference>
<comment type="caution">
    <text evidence="1">The sequence shown here is derived from an EMBL/GenBank/DDBJ whole genome shotgun (WGS) entry which is preliminary data.</text>
</comment>
<dbReference type="GO" id="GO:0005737">
    <property type="term" value="C:cytoplasm"/>
    <property type="evidence" value="ECO:0007669"/>
    <property type="project" value="TreeGrafter"/>
</dbReference>
<dbReference type="InterPro" id="IPR029033">
    <property type="entry name" value="His_PPase_superfam"/>
</dbReference>
<evidence type="ECO:0000313" key="2">
    <source>
        <dbReference type="Proteomes" id="UP000003635"/>
    </source>
</evidence>
<dbReference type="RefSeq" id="WP_007255081.1">
    <property type="nucleotide sequence ID" value="NZ_CH724107.1"/>
</dbReference>
<dbReference type="InterPro" id="IPR013078">
    <property type="entry name" value="His_Pase_superF_clade-1"/>
</dbReference>
<sequence>MSRWTWVRHGPTHERAILGRRDVPADLSDTAALARLHAALPAGALLVSSDLARATATADALAGSRERLPHEPDLREFDFGAWDGLTPAAVSARDPVLSRRFWEGEADLAPPGGESWADVARRVATVVDRLAAAHPGRDIVAVAHLGVILTALHRARGGRLYDTLAQRVSPLSLTEIARTAGGWQVGRVDHRP</sequence>
<dbReference type="PANTHER" id="PTHR48100">
    <property type="entry name" value="BROAD-SPECIFICITY PHOSPHATASE YOR283W-RELATED"/>
    <property type="match status" value="1"/>
</dbReference>
<dbReference type="GO" id="GO:0016791">
    <property type="term" value="F:phosphatase activity"/>
    <property type="evidence" value="ECO:0007669"/>
    <property type="project" value="TreeGrafter"/>
</dbReference>
<evidence type="ECO:0000313" key="1">
    <source>
        <dbReference type="EMBL" id="EAR52360.1"/>
    </source>
</evidence>
<proteinExistence type="predicted"/>
<dbReference type="eggNOG" id="COG0406">
    <property type="taxonomic scope" value="Bacteria"/>
</dbReference>
<dbReference type="PANTHER" id="PTHR48100:SF1">
    <property type="entry name" value="HISTIDINE PHOSPHATASE FAMILY PROTEIN-RELATED"/>
    <property type="match status" value="1"/>
</dbReference>
<accession>Q2CI98</accession>
<dbReference type="Gene3D" id="3.40.50.1240">
    <property type="entry name" value="Phosphoglycerate mutase-like"/>
    <property type="match status" value="1"/>
</dbReference>
<keyword evidence="2" id="KW-1185">Reference proteome</keyword>
<dbReference type="Pfam" id="PF00300">
    <property type="entry name" value="His_Phos_1"/>
    <property type="match status" value="1"/>
</dbReference>
<gene>
    <name evidence="1" type="ORF">OG2516_07782</name>
</gene>
<protein>
    <submittedName>
        <fullName evidence="1">Phosphoglycerate mutase family protein</fullName>
    </submittedName>
</protein>
<organism evidence="1 2">
    <name type="scientific">Oceanicola granulosus (strain ATCC BAA-861 / DSM 15982 / KCTC 12143 / HTCC2516)</name>
    <dbReference type="NCBI Taxonomy" id="314256"/>
    <lineage>
        <taxon>Bacteria</taxon>
        <taxon>Pseudomonadati</taxon>
        <taxon>Pseudomonadota</taxon>
        <taxon>Alphaproteobacteria</taxon>
        <taxon>Rhodobacterales</taxon>
        <taxon>Roseobacteraceae</taxon>
        <taxon>Oceanicola</taxon>
    </lineage>
</organism>
<dbReference type="Proteomes" id="UP000003635">
    <property type="component" value="Unassembled WGS sequence"/>
</dbReference>
<name>Q2CI98_OCEGH</name>
<dbReference type="HOGENOM" id="CLU_033323_8_2_5"/>